<dbReference type="Gene3D" id="3.40.30.10">
    <property type="entry name" value="Glutaredoxin"/>
    <property type="match status" value="1"/>
</dbReference>
<dbReference type="eggNOG" id="COG4312">
    <property type="taxonomic scope" value="Bacteria"/>
</dbReference>
<dbReference type="Pfam" id="PF05988">
    <property type="entry name" value="DUF899"/>
    <property type="match status" value="1"/>
</dbReference>
<gene>
    <name evidence="1" type="ordered locus">AXYL_04224</name>
</gene>
<dbReference type="Proteomes" id="UP000006876">
    <property type="component" value="Chromosome"/>
</dbReference>
<dbReference type="HOGENOM" id="CLU_066898_2_0_4"/>
<dbReference type="OrthoDB" id="574359at2"/>
<name>E3HW63_ACHXA</name>
<evidence type="ECO:0008006" key="3">
    <source>
        <dbReference type="Google" id="ProtNLM"/>
    </source>
</evidence>
<evidence type="ECO:0000313" key="1">
    <source>
        <dbReference type="EMBL" id="ADP17543.1"/>
    </source>
</evidence>
<dbReference type="SUPFAM" id="SSF52833">
    <property type="entry name" value="Thioredoxin-like"/>
    <property type="match status" value="1"/>
</dbReference>
<reference evidence="1 2" key="1">
    <citation type="journal article" date="2011" name="J. Bacteriol.">
        <title>Complete genome sequence of the haloaromatic acid-degrading bacterium Achromobacter xylosoxidans A8.</title>
        <authorList>
            <person name="Strnad H."/>
            <person name="Ridl J."/>
            <person name="Paces J."/>
            <person name="Kolar M."/>
            <person name="Vlcek C."/>
            <person name="Paces V."/>
        </authorList>
    </citation>
    <scope>NUCLEOTIDE SEQUENCE [LARGE SCALE GENOMIC DNA]</scope>
    <source>
        <strain evidence="1 2">A8</strain>
    </source>
</reference>
<dbReference type="InterPro" id="IPR010296">
    <property type="entry name" value="DUF899_thioredox"/>
</dbReference>
<dbReference type="InterPro" id="IPR036249">
    <property type="entry name" value="Thioredoxin-like_sf"/>
</dbReference>
<dbReference type="EMBL" id="CP002287">
    <property type="protein sequence ID" value="ADP17543.1"/>
    <property type="molecule type" value="Genomic_DNA"/>
</dbReference>
<accession>E3HW63</accession>
<dbReference type="KEGG" id="axy:AXYL_04224"/>
<evidence type="ECO:0000313" key="2">
    <source>
        <dbReference type="Proteomes" id="UP000006876"/>
    </source>
</evidence>
<dbReference type="RefSeq" id="WP_013394853.1">
    <property type="nucleotide sequence ID" value="NC_014640.1"/>
</dbReference>
<proteinExistence type="predicted"/>
<dbReference type="PATRIC" id="fig|762376.5.peg.4232"/>
<protein>
    <recommendedName>
        <fullName evidence="3">DUF899 domain-containing protein</fullName>
    </recommendedName>
</protein>
<dbReference type="AlphaFoldDB" id="E3HW63"/>
<organism evidence="1 2">
    <name type="scientific">Achromobacter xylosoxidans (strain A8)</name>
    <dbReference type="NCBI Taxonomy" id="762376"/>
    <lineage>
        <taxon>Bacteria</taxon>
        <taxon>Pseudomonadati</taxon>
        <taxon>Pseudomonadota</taxon>
        <taxon>Betaproteobacteria</taxon>
        <taxon>Burkholderiales</taxon>
        <taxon>Alcaligenaceae</taxon>
        <taxon>Achromobacter</taxon>
    </lineage>
</organism>
<sequence>MQTDHPVVSRAQWDIAREALLRREKELTRAHDALARERMALPWVKVDKPYRFEGEAGAVGLAELFQGRSQLIVYHFMFGPDWEEGCVGCSFLADHMDSAILHLRQHDVTVVAVSRAPYAKLDAFKRRMGWRFPWYSSEGCDFNFDLQASVPKADGGMEENSGASAFFRDPDGEIFHTYSSFSRGVERLAGAYNYLDFAPLGRNEHGPHFNLGDWVRHHDRYDDAPAHACHACG</sequence>
<dbReference type="STRING" id="762376.AXYL_04224"/>